<evidence type="ECO:0000313" key="5">
    <source>
        <dbReference type="EMBL" id="OIR21158.1"/>
    </source>
</evidence>
<comment type="caution">
    <text evidence="5">The sequence shown here is derived from an EMBL/GenBank/DDBJ whole genome shotgun (WGS) entry which is preliminary data.</text>
</comment>
<keyword evidence="4" id="KW-0663">Pyridoxal phosphate</keyword>
<dbReference type="Gene3D" id="3.40.640.10">
    <property type="entry name" value="Type I PLP-dependent aspartate aminotransferase-like (Major domain)"/>
    <property type="match status" value="2"/>
</dbReference>
<proteinExistence type="predicted"/>
<comment type="cofactor">
    <cofactor evidence="1">
        <name>pyridoxal 5'-phosphate</name>
        <dbReference type="ChEBI" id="CHEBI:597326"/>
    </cofactor>
</comment>
<evidence type="ECO:0000313" key="6">
    <source>
        <dbReference type="Proteomes" id="UP000183080"/>
    </source>
</evidence>
<dbReference type="SUPFAM" id="SSF53383">
    <property type="entry name" value="PLP-dependent transferases"/>
    <property type="match status" value="1"/>
</dbReference>
<name>A0A1J5UA69_9ARCH</name>
<evidence type="ECO:0000256" key="1">
    <source>
        <dbReference type="ARBA" id="ARBA00001933"/>
    </source>
</evidence>
<protein>
    <recommendedName>
        <fullName evidence="7">Aminotransferase class V domain-containing protein</fullName>
    </recommendedName>
</protein>
<dbReference type="InterPro" id="IPR015424">
    <property type="entry name" value="PyrdxlP-dep_Trfase"/>
</dbReference>
<dbReference type="AlphaFoldDB" id="A0A1J5UA69"/>
<dbReference type="InterPro" id="IPR015421">
    <property type="entry name" value="PyrdxlP-dep_Trfase_major"/>
</dbReference>
<organism evidence="5 6">
    <name type="scientific">Marine Group III euryarchaeote CG-Epi1</name>
    <dbReference type="NCBI Taxonomy" id="1888995"/>
    <lineage>
        <taxon>Archaea</taxon>
        <taxon>Methanobacteriati</taxon>
        <taxon>Thermoplasmatota</taxon>
        <taxon>Thermoplasmata</taxon>
        <taxon>Candidatus Thermoprofundales</taxon>
    </lineage>
</organism>
<evidence type="ECO:0000256" key="3">
    <source>
        <dbReference type="ARBA" id="ARBA00022679"/>
    </source>
</evidence>
<reference evidence="5 6" key="1">
    <citation type="submission" date="2016-08" db="EMBL/GenBank/DDBJ databases">
        <title>New Insights into Marine Group III Euryarchaeota, from dark to light.</title>
        <authorList>
            <person name="Haro-Moreno J.M."/>
            <person name="Rodriguez-Valera F."/>
            <person name="Lopez-Garcia P."/>
            <person name="Moreira D."/>
            <person name="Martin-Cuadrado A.B."/>
        </authorList>
    </citation>
    <scope>NUCLEOTIDE SEQUENCE [LARGE SCALE GENOMIC DNA]</scope>
    <source>
        <strain evidence="5">CG-Epi1</strain>
    </source>
</reference>
<dbReference type="PANTHER" id="PTHR42778">
    <property type="entry name" value="2-AMINOETHYLPHOSPHONATE--PYRUVATE TRANSAMINASE"/>
    <property type="match status" value="1"/>
</dbReference>
<dbReference type="EMBL" id="MIZA01000001">
    <property type="protein sequence ID" value="OIR21158.1"/>
    <property type="molecule type" value="Genomic_DNA"/>
</dbReference>
<dbReference type="Proteomes" id="UP000183080">
    <property type="component" value="Unassembled WGS sequence"/>
</dbReference>
<sequence length="290" mass="32737">MFGPNTHLATQSVIDFSHRDKDFFNLYESLTGKFKTIFGLNNYDILFVPGSGTVGIESVFFSVLRDINLIGPDGVFKDKWNNFSSLYGKGENVDPLEMYCQLETSISAVFEKEGCIVDCISSFPYYSIPKNTKIFVTCSNKQLGSMPGLSIVGIRKDFWANLIPSDVFSYLNLRRYKDFSKLSQTPTTPPITIYSHLVDVLSNFDIKSLRNKINKNSELIVDSVGKNNVIGEILCPVITINKSLIPMEIAHKYELYGLNTSSDNFQIFTYSCDSNSYKSFSDDIKSYKSK</sequence>
<gene>
    <name evidence="5" type="ORF">BD935_00035</name>
</gene>
<dbReference type="PANTHER" id="PTHR42778:SF1">
    <property type="entry name" value="2-AMINOETHYLPHOSPHONATE--PYRUVATE TRANSAMINASE"/>
    <property type="match status" value="1"/>
</dbReference>
<evidence type="ECO:0000256" key="4">
    <source>
        <dbReference type="ARBA" id="ARBA00022898"/>
    </source>
</evidence>
<accession>A0A1J5UA69</accession>
<evidence type="ECO:0008006" key="7">
    <source>
        <dbReference type="Google" id="ProtNLM"/>
    </source>
</evidence>
<keyword evidence="3" id="KW-0808">Transferase</keyword>
<keyword evidence="2" id="KW-0032">Aminotransferase</keyword>
<dbReference type="STRING" id="1888995.BD935_00035"/>
<evidence type="ECO:0000256" key="2">
    <source>
        <dbReference type="ARBA" id="ARBA00022576"/>
    </source>
</evidence>
<dbReference type="GO" id="GO:0008483">
    <property type="term" value="F:transaminase activity"/>
    <property type="evidence" value="ECO:0007669"/>
    <property type="project" value="UniProtKB-KW"/>
</dbReference>